<accession>A0AAU4K8V8</accession>
<dbReference type="Proteomes" id="UP001432128">
    <property type="component" value="Chromosome"/>
</dbReference>
<protein>
    <submittedName>
        <fullName evidence="3">Glycosyltransferase family 4 protein</fullName>
    </submittedName>
</protein>
<evidence type="ECO:0000313" key="3">
    <source>
        <dbReference type="EMBL" id="WUM22357.1"/>
    </source>
</evidence>
<organism evidence="3 4">
    <name type="scientific">Williamsia herbipolensis</name>
    <dbReference type="NCBI Taxonomy" id="1603258"/>
    <lineage>
        <taxon>Bacteria</taxon>
        <taxon>Bacillati</taxon>
        <taxon>Actinomycetota</taxon>
        <taxon>Actinomycetes</taxon>
        <taxon>Mycobacteriales</taxon>
        <taxon>Nocardiaceae</taxon>
        <taxon>Williamsia</taxon>
    </lineage>
</organism>
<dbReference type="PANTHER" id="PTHR46401:SF2">
    <property type="entry name" value="GLYCOSYLTRANSFERASE WBBK-RELATED"/>
    <property type="match status" value="1"/>
</dbReference>
<evidence type="ECO:0000259" key="2">
    <source>
        <dbReference type="Pfam" id="PF00534"/>
    </source>
</evidence>
<dbReference type="AlphaFoldDB" id="A0AAU4K8V8"/>
<name>A0AAU4K8V8_9NOCA</name>
<evidence type="ECO:0000313" key="4">
    <source>
        <dbReference type="Proteomes" id="UP001432128"/>
    </source>
</evidence>
<dbReference type="RefSeq" id="WP_328859216.1">
    <property type="nucleotide sequence ID" value="NZ_CP108021.1"/>
</dbReference>
<dbReference type="CDD" id="cd03809">
    <property type="entry name" value="GT4_MtfB-like"/>
    <property type="match status" value="1"/>
</dbReference>
<keyword evidence="1" id="KW-0808">Transferase</keyword>
<reference evidence="3 4" key="1">
    <citation type="submission" date="2022-10" db="EMBL/GenBank/DDBJ databases">
        <title>The complete genomes of actinobacterial strains from the NBC collection.</title>
        <authorList>
            <person name="Joergensen T.S."/>
            <person name="Alvarez Arevalo M."/>
            <person name="Sterndorff E.B."/>
            <person name="Faurdal D."/>
            <person name="Vuksanovic O."/>
            <person name="Mourched A.-S."/>
            <person name="Charusanti P."/>
            <person name="Shaw S."/>
            <person name="Blin K."/>
            <person name="Weber T."/>
        </authorList>
    </citation>
    <scope>NUCLEOTIDE SEQUENCE [LARGE SCALE GENOMIC DNA]</scope>
    <source>
        <strain evidence="3 4">NBC_00319</strain>
    </source>
</reference>
<dbReference type="GO" id="GO:0009103">
    <property type="term" value="P:lipopolysaccharide biosynthetic process"/>
    <property type="evidence" value="ECO:0007669"/>
    <property type="project" value="TreeGrafter"/>
</dbReference>
<dbReference type="GO" id="GO:0016757">
    <property type="term" value="F:glycosyltransferase activity"/>
    <property type="evidence" value="ECO:0007669"/>
    <property type="project" value="InterPro"/>
</dbReference>
<gene>
    <name evidence="3" type="ORF">OG579_10230</name>
</gene>
<proteinExistence type="predicted"/>
<feature type="domain" description="Glycosyl transferase family 1" evidence="2">
    <location>
        <begin position="192"/>
        <end position="322"/>
    </location>
</feature>
<dbReference type="InterPro" id="IPR001296">
    <property type="entry name" value="Glyco_trans_1"/>
</dbReference>
<dbReference type="KEGG" id="whr:OG579_10230"/>
<evidence type="ECO:0000256" key="1">
    <source>
        <dbReference type="ARBA" id="ARBA00022679"/>
    </source>
</evidence>
<dbReference type="Gene3D" id="3.40.50.2000">
    <property type="entry name" value="Glycogen Phosphorylase B"/>
    <property type="match status" value="2"/>
</dbReference>
<dbReference type="PANTHER" id="PTHR46401">
    <property type="entry name" value="GLYCOSYLTRANSFERASE WBBK-RELATED"/>
    <property type="match status" value="1"/>
</dbReference>
<sequence>MASTPVAAPTGVHDVVFGALALRPGGSGVQTYARELVAAASTLAPALSMAAVVQSDAVGELPTSVEPLTRPVGSGVRRAFSGLRPVRTPGRVFHSLDVDLPLLRDGITVSTVHDLSVFDTPWASSALRSRGERALLWRALNRADVLIAVSSFTAERIADIFGRGAHVIPLAPASWATPPSAEAVAEVRARLDLPDRFVLQVGTVEPRKDVALLAQACAEADMPLVLAGAGSTGPDAPASAHGLGYVATDDLPALYAAATVTAYCSRYEGFGLPPIEAMACGGAVVASAVGALPDVVGDGALLVAGHGPQAWARALREAATGETGAHLRERGPIAAGALSWEATAAATLEVYESTR</sequence>
<keyword evidence="4" id="KW-1185">Reference proteome</keyword>
<dbReference type="SUPFAM" id="SSF53756">
    <property type="entry name" value="UDP-Glycosyltransferase/glycogen phosphorylase"/>
    <property type="match status" value="1"/>
</dbReference>
<dbReference type="Pfam" id="PF00534">
    <property type="entry name" value="Glycos_transf_1"/>
    <property type="match status" value="1"/>
</dbReference>
<dbReference type="EMBL" id="CP108021">
    <property type="protein sequence ID" value="WUM22357.1"/>
    <property type="molecule type" value="Genomic_DNA"/>
</dbReference>